<dbReference type="EC" id="2.7.13.3" evidence="3"/>
<dbReference type="SMART" id="SM00387">
    <property type="entry name" value="HATPase_c"/>
    <property type="match status" value="1"/>
</dbReference>
<dbReference type="Proteomes" id="UP000295724">
    <property type="component" value="Unassembled WGS sequence"/>
</dbReference>
<dbReference type="PANTHER" id="PTHR45436">
    <property type="entry name" value="SENSOR HISTIDINE KINASE YKOH"/>
    <property type="match status" value="1"/>
</dbReference>
<name>A0A4R6XWQ5_9GAMM</name>
<gene>
    <name evidence="12" type="ORF">C8D91_1177</name>
</gene>
<keyword evidence="8 10" id="KW-1133">Transmembrane helix</keyword>
<evidence type="ECO:0000256" key="3">
    <source>
        <dbReference type="ARBA" id="ARBA00012438"/>
    </source>
</evidence>
<dbReference type="InterPro" id="IPR004358">
    <property type="entry name" value="Sig_transdc_His_kin-like_C"/>
</dbReference>
<dbReference type="InterPro" id="IPR003594">
    <property type="entry name" value="HATPase_dom"/>
</dbReference>
<comment type="caution">
    <text evidence="12">The sequence shown here is derived from an EMBL/GenBank/DDBJ whole genome shotgun (WGS) entry which is preliminary data.</text>
</comment>
<dbReference type="SUPFAM" id="SSF47384">
    <property type="entry name" value="Homodimeric domain of signal transducing histidine kinase"/>
    <property type="match status" value="1"/>
</dbReference>
<dbReference type="SMART" id="SM00388">
    <property type="entry name" value="HisKA"/>
    <property type="match status" value="1"/>
</dbReference>
<dbReference type="GO" id="GO:0000155">
    <property type="term" value="F:phosphorelay sensor kinase activity"/>
    <property type="evidence" value="ECO:0007669"/>
    <property type="project" value="InterPro"/>
</dbReference>
<evidence type="ECO:0000256" key="9">
    <source>
        <dbReference type="ARBA" id="ARBA00023136"/>
    </source>
</evidence>
<sequence>MKKIKRKKIERGSMISRLNKVFIMQLIFISIATVLGVLGAAKVVEDVLIKEALIGEAEFYWEHKDRFVEFPLPKTMNLTGYVVENNDFSLVPKALKNITEQYQRIELNGKRPIAYVSERGDTKLILVFEEAQVSKLALYFGITPLIIVLLIVYLPAFVSFVFSKRAFSPVLQLVDRLESAKISKSGIEKLKFDDIKQTGHLDVNVLIDSFEDFSVRISQLISRERNFSRYASHELRTPLTVLRGSMGMLKKQKLTDKGMELVTRMEPMIEEMQALIEALLMLSRNEVSEVSEEPVLVNDLLKSTVQDTIRLFDPRDIKLHWHAKHLIQAHMPEQLFCIVVSNLVRNACLHSKDPVLIKVEVDGAKITIEDNGKGMSAEQLSRIFEPFYKADEHEKGKGFGLGLAIVDMICKQCDWEIEFASELGVGTSVTLTLNEIEILASEKLDKI</sequence>
<feature type="transmembrane region" description="Helical" evidence="10">
    <location>
        <begin position="136"/>
        <end position="162"/>
    </location>
</feature>
<evidence type="ECO:0000256" key="2">
    <source>
        <dbReference type="ARBA" id="ARBA00004370"/>
    </source>
</evidence>
<dbReference type="InterPro" id="IPR036097">
    <property type="entry name" value="HisK_dim/P_sf"/>
</dbReference>
<keyword evidence="7 12" id="KW-0418">Kinase</keyword>
<dbReference type="PROSITE" id="PS50109">
    <property type="entry name" value="HIS_KIN"/>
    <property type="match status" value="1"/>
</dbReference>
<evidence type="ECO:0000313" key="13">
    <source>
        <dbReference type="Proteomes" id="UP000295724"/>
    </source>
</evidence>
<accession>A0A4R6XWQ5</accession>
<evidence type="ECO:0000313" key="12">
    <source>
        <dbReference type="EMBL" id="TDR22684.1"/>
    </source>
</evidence>
<dbReference type="InterPro" id="IPR036890">
    <property type="entry name" value="HATPase_C_sf"/>
</dbReference>
<evidence type="ECO:0000256" key="8">
    <source>
        <dbReference type="ARBA" id="ARBA00022989"/>
    </source>
</evidence>
<evidence type="ECO:0000256" key="5">
    <source>
        <dbReference type="ARBA" id="ARBA00022679"/>
    </source>
</evidence>
<feature type="domain" description="Histidine kinase" evidence="11">
    <location>
        <begin position="230"/>
        <end position="437"/>
    </location>
</feature>
<dbReference type="OrthoDB" id="9121563at2"/>
<dbReference type="GO" id="GO:0005886">
    <property type="term" value="C:plasma membrane"/>
    <property type="evidence" value="ECO:0007669"/>
    <property type="project" value="TreeGrafter"/>
</dbReference>
<dbReference type="InterPro" id="IPR003661">
    <property type="entry name" value="HisK_dim/P_dom"/>
</dbReference>
<dbReference type="PANTHER" id="PTHR45436:SF16">
    <property type="entry name" value="HISTIDINE KINASE"/>
    <property type="match status" value="1"/>
</dbReference>
<reference evidence="12 13" key="1">
    <citation type="submission" date="2019-03" db="EMBL/GenBank/DDBJ databases">
        <title>Genomic Encyclopedia of Type Strains, Phase IV (KMG-IV): sequencing the most valuable type-strain genomes for metagenomic binning, comparative biology and taxonomic classification.</title>
        <authorList>
            <person name="Goeker M."/>
        </authorList>
    </citation>
    <scope>NUCLEOTIDE SEQUENCE [LARGE SCALE GENOMIC DNA]</scope>
    <source>
        <strain evidence="12 13">DSM 25488</strain>
    </source>
</reference>
<protein>
    <recommendedName>
        <fullName evidence="3">histidine kinase</fullName>
        <ecNumber evidence="3">2.7.13.3</ecNumber>
    </recommendedName>
</protein>
<dbReference type="Gene3D" id="1.10.287.130">
    <property type="match status" value="1"/>
</dbReference>
<keyword evidence="9 10" id="KW-0472">Membrane</keyword>
<evidence type="ECO:0000256" key="7">
    <source>
        <dbReference type="ARBA" id="ARBA00022777"/>
    </source>
</evidence>
<dbReference type="Pfam" id="PF00512">
    <property type="entry name" value="HisKA"/>
    <property type="match status" value="1"/>
</dbReference>
<dbReference type="InterPro" id="IPR005467">
    <property type="entry name" value="His_kinase_dom"/>
</dbReference>
<dbReference type="InterPro" id="IPR050428">
    <property type="entry name" value="TCS_sensor_his_kinase"/>
</dbReference>
<keyword evidence="4" id="KW-0597">Phosphoprotein</keyword>
<comment type="catalytic activity">
    <reaction evidence="1">
        <text>ATP + protein L-histidine = ADP + protein N-phospho-L-histidine.</text>
        <dbReference type="EC" id="2.7.13.3"/>
    </reaction>
</comment>
<organism evidence="12 13">
    <name type="scientific">Marinicella litoralis</name>
    <dbReference type="NCBI Taxonomy" id="644220"/>
    <lineage>
        <taxon>Bacteria</taxon>
        <taxon>Pseudomonadati</taxon>
        <taxon>Pseudomonadota</taxon>
        <taxon>Gammaproteobacteria</taxon>
        <taxon>Lysobacterales</taxon>
        <taxon>Marinicellaceae</taxon>
        <taxon>Marinicella</taxon>
    </lineage>
</organism>
<dbReference type="RefSeq" id="WP_099019306.1">
    <property type="nucleotide sequence ID" value="NZ_NIHB01000002.1"/>
</dbReference>
<evidence type="ECO:0000256" key="6">
    <source>
        <dbReference type="ARBA" id="ARBA00022692"/>
    </source>
</evidence>
<keyword evidence="5" id="KW-0808">Transferase</keyword>
<proteinExistence type="predicted"/>
<comment type="subcellular location">
    <subcellularLocation>
        <location evidence="2">Membrane</location>
    </subcellularLocation>
</comment>
<dbReference type="SUPFAM" id="SSF55874">
    <property type="entry name" value="ATPase domain of HSP90 chaperone/DNA topoisomerase II/histidine kinase"/>
    <property type="match status" value="1"/>
</dbReference>
<dbReference type="EMBL" id="SNZB01000002">
    <property type="protein sequence ID" value="TDR22684.1"/>
    <property type="molecule type" value="Genomic_DNA"/>
</dbReference>
<dbReference type="AlphaFoldDB" id="A0A4R6XWQ5"/>
<keyword evidence="13" id="KW-1185">Reference proteome</keyword>
<dbReference type="PRINTS" id="PR00344">
    <property type="entry name" value="BCTRLSENSOR"/>
</dbReference>
<dbReference type="CDD" id="cd00075">
    <property type="entry name" value="HATPase"/>
    <property type="match status" value="1"/>
</dbReference>
<dbReference type="Gene3D" id="3.30.565.10">
    <property type="entry name" value="Histidine kinase-like ATPase, C-terminal domain"/>
    <property type="match status" value="1"/>
</dbReference>
<dbReference type="Pfam" id="PF02518">
    <property type="entry name" value="HATPase_c"/>
    <property type="match status" value="1"/>
</dbReference>
<feature type="transmembrane region" description="Helical" evidence="10">
    <location>
        <begin position="21"/>
        <end position="41"/>
    </location>
</feature>
<evidence type="ECO:0000256" key="4">
    <source>
        <dbReference type="ARBA" id="ARBA00022553"/>
    </source>
</evidence>
<evidence type="ECO:0000256" key="10">
    <source>
        <dbReference type="SAM" id="Phobius"/>
    </source>
</evidence>
<evidence type="ECO:0000256" key="1">
    <source>
        <dbReference type="ARBA" id="ARBA00000085"/>
    </source>
</evidence>
<keyword evidence="6 10" id="KW-0812">Transmembrane</keyword>
<dbReference type="CDD" id="cd00082">
    <property type="entry name" value="HisKA"/>
    <property type="match status" value="1"/>
</dbReference>
<evidence type="ECO:0000259" key="11">
    <source>
        <dbReference type="PROSITE" id="PS50109"/>
    </source>
</evidence>